<keyword evidence="4 6" id="KW-0472">Membrane</keyword>
<dbReference type="eggNOG" id="COG4129">
    <property type="taxonomic scope" value="Bacteria"/>
</dbReference>
<dbReference type="GO" id="GO:0016020">
    <property type="term" value="C:membrane"/>
    <property type="evidence" value="ECO:0007669"/>
    <property type="project" value="UniProtKB-SubCell"/>
</dbReference>
<name>L7LAT6_9ACTN</name>
<feature type="region of interest" description="Disordered" evidence="5">
    <location>
        <begin position="353"/>
        <end position="410"/>
    </location>
</feature>
<feature type="transmembrane region" description="Helical" evidence="6">
    <location>
        <begin position="75"/>
        <end position="100"/>
    </location>
</feature>
<dbReference type="InterPro" id="IPR049453">
    <property type="entry name" value="Memb_transporter_dom"/>
</dbReference>
<evidence type="ECO:0000256" key="3">
    <source>
        <dbReference type="ARBA" id="ARBA00022989"/>
    </source>
</evidence>
<feature type="transmembrane region" description="Helical" evidence="6">
    <location>
        <begin position="45"/>
        <end position="63"/>
    </location>
</feature>
<feature type="transmembrane region" description="Helical" evidence="6">
    <location>
        <begin position="145"/>
        <end position="167"/>
    </location>
</feature>
<accession>L7LAT6</accession>
<dbReference type="Pfam" id="PF13515">
    <property type="entry name" value="FUSC_2"/>
    <property type="match status" value="1"/>
</dbReference>
<feature type="transmembrane region" description="Helical" evidence="6">
    <location>
        <begin position="120"/>
        <end position="138"/>
    </location>
</feature>
<proteinExistence type="predicted"/>
<feature type="transmembrane region" description="Helical" evidence="6">
    <location>
        <begin position="286"/>
        <end position="305"/>
    </location>
</feature>
<evidence type="ECO:0000256" key="5">
    <source>
        <dbReference type="SAM" id="MobiDB-lite"/>
    </source>
</evidence>
<comment type="caution">
    <text evidence="8">The sequence shown here is derived from an EMBL/GenBank/DDBJ whole genome shotgun (WGS) entry which is preliminary data.</text>
</comment>
<comment type="subcellular location">
    <subcellularLocation>
        <location evidence="1">Membrane</location>
        <topology evidence="1">Multi-pass membrane protein</topology>
    </subcellularLocation>
</comment>
<dbReference type="Proteomes" id="UP000053405">
    <property type="component" value="Unassembled WGS sequence"/>
</dbReference>
<dbReference type="STRING" id="1121927.GOHSU_28_00595"/>
<feature type="transmembrane region" description="Helical" evidence="6">
    <location>
        <begin position="187"/>
        <end position="204"/>
    </location>
</feature>
<evidence type="ECO:0000313" key="9">
    <source>
        <dbReference type="Proteomes" id="UP000053405"/>
    </source>
</evidence>
<keyword evidence="2 6" id="KW-0812">Transmembrane</keyword>
<reference evidence="8 9" key="1">
    <citation type="submission" date="2012-12" db="EMBL/GenBank/DDBJ databases">
        <title>Whole genome shotgun sequence of Gordonia hirsuta NBRC 16056.</title>
        <authorList>
            <person name="Isaki-Nakamura S."/>
            <person name="Hosoyama A."/>
            <person name="Tsuchikane K."/>
            <person name="Katsumata H."/>
            <person name="Baba S."/>
            <person name="Yamazaki S."/>
            <person name="Fujita N."/>
        </authorList>
    </citation>
    <scope>NUCLEOTIDE SEQUENCE [LARGE SCALE GENOMIC DNA]</scope>
    <source>
        <strain evidence="8 9">NBRC 16056</strain>
    </source>
</reference>
<feature type="domain" description="Integral membrane bound transporter" evidence="7">
    <location>
        <begin position="197"/>
        <end position="329"/>
    </location>
</feature>
<feature type="transmembrane region" description="Helical" evidence="6">
    <location>
        <begin position="317"/>
        <end position="334"/>
    </location>
</feature>
<evidence type="ECO:0000256" key="2">
    <source>
        <dbReference type="ARBA" id="ARBA00022692"/>
    </source>
</evidence>
<evidence type="ECO:0000313" key="8">
    <source>
        <dbReference type="EMBL" id="GAC58004.1"/>
    </source>
</evidence>
<keyword evidence="9" id="KW-1185">Reference proteome</keyword>
<sequence>MRRRTTTPVPPAWRPDRHDHAHALRLAIALALAGTALLATGRPELLVYAVFGSFAGMYGRYLHGWARSRAQLRGGVLLCAAIAIGVVLAHLAVPGVVLVLTETVFAAGASLLADRWRLRPSGPFFAIFALGATALVPAQVAPISVALAVGVGTALLAVLIGAVAAGPATAEVVVPAPYRPVAARIHALRYLVAVGTAGGLGLALGLDHANWAMAAAAVPLAAIDTGAVSSTELRGVLRRAGHRIAGTLAGLAATAALLPLNLGESELVLVILLLVFPTELFMTRHYGLAIGFFTPLIMAMTQLSTPMPPGRLLAERTLDTLIGVACGVAAALWVRGPSRRWIRVDPVRLPPPAPDAAPAHPVVRRVSTRGRSPAAGRTSPGRPHRPAIRRRVPGRPAAWAAGRRVRPRSG</sequence>
<evidence type="ECO:0000259" key="7">
    <source>
        <dbReference type="Pfam" id="PF13515"/>
    </source>
</evidence>
<feature type="compositionally biased region" description="Basic residues" evidence="5">
    <location>
        <begin position="382"/>
        <end position="393"/>
    </location>
</feature>
<evidence type="ECO:0000256" key="1">
    <source>
        <dbReference type="ARBA" id="ARBA00004141"/>
    </source>
</evidence>
<dbReference type="AlphaFoldDB" id="L7LAT6"/>
<evidence type="ECO:0000256" key="4">
    <source>
        <dbReference type="ARBA" id="ARBA00023136"/>
    </source>
</evidence>
<gene>
    <name evidence="8" type="ORF">GOHSU_28_00595</name>
</gene>
<feature type="transmembrane region" description="Helical" evidence="6">
    <location>
        <begin position="21"/>
        <end position="39"/>
    </location>
</feature>
<dbReference type="EMBL" id="BANT01000028">
    <property type="protein sequence ID" value="GAC58004.1"/>
    <property type="molecule type" value="Genomic_DNA"/>
</dbReference>
<evidence type="ECO:0000256" key="6">
    <source>
        <dbReference type="SAM" id="Phobius"/>
    </source>
</evidence>
<protein>
    <recommendedName>
        <fullName evidence="7">Integral membrane bound transporter domain-containing protein</fullName>
    </recommendedName>
</protein>
<organism evidence="8 9">
    <name type="scientific">Gordonia hirsuta DSM 44140 = NBRC 16056</name>
    <dbReference type="NCBI Taxonomy" id="1121927"/>
    <lineage>
        <taxon>Bacteria</taxon>
        <taxon>Bacillati</taxon>
        <taxon>Actinomycetota</taxon>
        <taxon>Actinomycetes</taxon>
        <taxon>Mycobacteriales</taxon>
        <taxon>Gordoniaceae</taxon>
        <taxon>Gordonia</taxon>
    </lineage>
</organism>
<keyword evidence="3 6" id="KW-1133">Transmembrane helix</keyword>